<dbReference type="AlphaFoldDB" id="A0AA38PJT2"/>
<dbReference type="Proteomes" id="UP001163846">
    <property type="component" value="Unassembled WGS sequence"/>
</dbReference>
<evidence type="ECO:0008006" key="3">
    <source>
        <dbReference type="Google" id="ProtNLM"/>
    </source>
</evidence>
<dbReference type="SUPFAM" id="SSF52047">
    <property type="entry name" value="RNI-like"/>
    <property type="match status" value="1"/>
</dbReference>
<keyword evidence="2" id="KW-1185">Reference proteome</keyword>
<name>A0AA38PJT2_9AGAR</name>
<dbReference type="EMBL" id="MU805957">
    <property type="protein sequence ID" value="KAJ3844253.1"/>
    <property type="molecule type" value="Genomic_DNA"/>
</dbReference>
<comment type="caution">
    <text evidence="1">The sequence shown here is derived from an EMBL/GenBank/DDBJ whole genome shotgun (WGS) entry which is preliminary data.</text>
</comment>
<reference evidence="1" key="1">
    <citation type="submission" date="2022-08" db="EMBL/GenBank/DDBJ databases">
        <authorList>
            <consortium name="DOE Joint Genome Institute"/>
            <person name="Min B."/>
            <person name="Riley R."/>
            <person name="Sierra-Patev S."/>
            <person name="Naranjo-Ortiz M."/>
            <person name="Looney B."/>
            <person name="Konkel Z."/>
            <person name="Slot J.C."/>
            <person name="Sakamoto Y."/>
            <person name="Steenwyk J.L."/>
            <person name="Rokas A."/>
            <person name="Carro J."/>
            <person name="Camarero S."/>
            <person name="Ferreira P."/>
            <person name="Molpeceres G."/>
            <person name="Ruiz-Duenas F.J."/>
            <person name="Serrano A."/>
            <person name="Henrissat B."/>
            <person name="Drula E."/>
            <person name="Hughes K.W."/>
            <person name="Mata J.L."/>
            <person name="Ishikawa N.K."/>
            <person name="Vargas-Isla R."/>
            <person name="Ushijima S."/>
            <person name="Smith C.A."/>
            <person name="Ahrendt S."/>
            <person name="Andreopoulos W."/>
            <person name="He G."/>
            <person name="Labutti K."/>
            <person name="Lipzen A."/>
            <person name="Ng V."/>
            <person name="Sandor L."/>
            <person name="Barry K."/>
            <person name="Martinez A.T."/>
            <person name="Xiao Y."/>
            <person name="Gibbons J.G."/>
            <person name="Terashima K."/>
            <person name="Hibbett D.S."/>
            <person name="Grigoriev I.V."/>
        </authorList>
    </citation>
    <scope>NUCLEOTIDE SEQUENCE</scope>
    <source>
        <strain evidence="1">TFB9207</strain>
    </source>
</reference>
<dbReference type="InterPro" id="IPR032675">
    <property type="entry name" value="LRR_dom_sf"/>
</dbReference>
<protein>
    <recommendedName>
        <fullName evidence="3">F-box domain-containing protein</fullName>
    </recommendedName>
</protein>
<dbReference type="Gene3D" id="3.80.10.10">
    <property type="entry name" value="Ribonuclease Inhibitor"/>
    <property type="match status" value="1"/>
</dbReference>
<evidence type="ECO:0000313" key="1">
    <source>
        <dbReference type="EMBL" id="KAJ3844253.1"/>
    </source>
</evidence>
<proteinExistence type="predicted"/>
<sequence>MSASSSSDVTDSLGFYSSQHDIQEVFRQGKPLECKPVITIPETRSRRRARLQLLRFSSPVYRLPSEILSLIFTEYCLMSLIGPDKKMFPHTVITQVCSTWRQVAHGTPRLWSRFQASYGPDGFEVTSETMSTWLSRSGALPLDVAFRPKDASFSPAPNLFESLGSFAHRIRTLYMVIPLHTLLPLTSGFPSLTALNIRLIRDDPTKSRMRAKDKTLLPSFLRNSPRLTDLTFVGSDLSEEMIPKVLGLLVPTSPLKILQLIVAAEACHILMDPLVYLRILSGSCNSLVHCTLRCPQWMSGIAVPDMAFPHLQTLDLLDWHDECESRFLNAITVPSLRYFRTNHTYHGGFVNESFASDLIGLQTRSSAQLKTFELLGMHELPIDDIFSILAVFPTIQALGLNHCELEIPRLMQGLAYREDEPLLVPELRNFSFKNLLLKPKGSDRHIADMVESRNLITNDDEHNRPSNLNRIVKLTVTFEKHSLSQAVTKRLKNCGITELVLDEKKKKKGI</sequence>
<gene>
    <name evidence="1" type="ORF">F5878DRAFT_602506</name>
</gene>
<accession>A0AA38PJT2</accession>
<organism evidence="1 2">
    <name type="scientific">Lentinula raphanica</name>
    <dbReference type="NCBI Taxonomy" id="153919"/>
    <lineage>
        <taxon>Eukaryota</taxon>
        <taxon>Fungi</taxon>
        <taxon>Dikarya</taxon>
        <taxon>Basidiomycota</taxon>
        <taxon>Agaricomycotina</taxon>
        <taxon>Agaricomycetes</taxon>
        <taxon>Agaricomycetidae</taxon>
        <taxon>Agaricales</taxon>
        <taxon>Marasmiineae</taxon>
        <taxon>Omphalotaceae</taxon>
        <taxon>Lentinula</taxon>
    </lineage>
</organism>
<evidence type="ECO:0000313" key="2">
    <source>
        <dbReference type="Proteomes" id="UP001163846"/>
    </source>
</evidence>